<proteinExistence type="predicted"/>
<dbReference type="PANTHER" id="PTHR37433:SF5">
    <property type="entry name" value="DUF753 DOMAIN-CONTAINING PROTEIN-RELATED"/>
    <property type="match status" value="1"/>
</dbReference>
<feature type="non-terminal residue" evidence="1">
    <location>
        <position position="1"/>
    </location>
</feature>
<dbReference type="Proteomes" id="UP001432322">
    <property type="component" value="Unassembled WGS sequence"/>
</dbReference>
<protein>
    <recommendedName>
        <fullName evidence="3">Activin types I and II receptor domain-containing protein</fullName>
    </recommendedName>
</protein>
<evidence type="ECO:0000313" key="2">
    <source>
        <dbReference type="Proteomes" id="UP001432322"/>
    </source>
</evidence>
<accession>A0AAV5VNK4</accession>
<comment type="caution">
    <text evidence="1">The sequence shown here is derived from an EMBL/GenBank/DDBJ whole genome shotgun (WGS) entry which is preliminary data.</text>
</comment>
<evidence type="ECO:0008006" key="3">
    <source>
        <dbReference type="Google" id="ProtNLM"/>
    </source>
</evidence>
<gene>
    <name evidence="1" type="ORF">PFISCL1PPCAC_11215</name>
</gene>
<keyword evidence="2" id="KW-1185">Reference proteome</keyword>
<dbReference type="EMBL" id="BTSY01000003">
    <property type="protein sequence ID" value="GMT19918.1"/>
    <property type="molecule type" value="Genomic_DNA"/>
</dbReference>
<organism evidence="1 2">
    <name type="scientific">Pristionchus fissidentatus</name>
    <dbReference type="NCBI Taxonomy" id="1538716"/>
    <lineage>
        <taxon>Eukaryota</taxon>
        <taxon>Metazoa</taxon>
        <taxon>Ecdysozoa</taxon>
        <taxon>Nematoda</taxon>
        <taxon>Chromadorea</taxon>
        <taxon>Rhabditida</taxon>
        <taxon>Rhabditina</taxon>
        <taxon>Diplogasteromorpha</taxon>
        <taxon>Diplogasteroidea</taxon>
        <taxon>Neodiplogasteridae</taxon>
        <taxon>Pristionchus</taxon>
    </lineage>
</organism>
<sequence>NFMISLAIFEYFRCNATCMGGFCYRLESPVSNAADVTLQAALVQGCLEYTVGELKLGCRRNYQGGVLCVCQSDGCNLQPAANVLNLPVVDDCRSTPVFGDEKHSEHTCRSNYCITFRNEKVK</sequence>
<dbReference type="AlphaFoldDB" id="A0AAV5VNK4"/>
<dbReference type="PANTHER" id="PTHR37433">
    <property type="entry name" value="PROTEIN CBG25136-RELATED"/>
    <property type="match status" value="1"/>
</dbReference>
<evidence type="ECO:0000313" key="1">
    <source>
        <dbReference type="EMBL" id="GMT19918.1"/>
    </source>
</evidence>
<name>A0AAV5VNK4_9BILA</name>
<reference evidence="1" key="1">
    <citation type="submission" date="2023-10" db="EMBL/GenBank/DDBJ databases">
        <title>Genome assembly of Pristionchus species.</title>
        <authorList>
            <person name="Yoshida K."/>
            <person name="Sommer R.J."/>
        </authorList>
    </citation>
    <scope>NUCLEOTIDE SEQUENCE</scope>
    <source>
        <strain evidence="1">RS5133</strain>
    </source>
</reference>